<feature type="domain" description="D-isomer specific 2-hydroxyacid dehydrogenase catalytic" evidence="5">
    <location>
        <begin position="32"/>
        <end position="319"/>
    </location>
</feature>
<dbReference type="EMBL" id="CAIJEN010000005">
    <property type="protein sequence ID" value="CAD0086211.1"/>
    <property type="molecule type" value="Genomic_DNA"/>
</dbReference>
<dbReference type="Proteomes" id="UP000716446">
    <property type="component" value="Unassembled WGS sequence"/>
</dbReference>
<keyword evidence="2 4" id="KW-0560">Oxidoreductase</keyword>
<dbReference type="PANTHER" id="PTHR43761:SF1">
    <property type="entry name" value="D-ISOMER SPECIFIC 2-HYDROXYACID DEHYDROGENASE CATALYTIC DOMAIN-CONTAINING PROTEIN-RELATED"/>
    <property type="match status" value="1"/>
</dbReference>
<dbReference type="InterPro" id="IPR006139">
    <property type="entry name" value="D-isomer_2_OHA_DH_cat_dom"/>
</dbReference>
<comment type="caution">
    <text evidence="7">The sequence shown here is derived from an EMBL/GenBank/DDBJ whole genome shotgun (WGS) entry which is preliminary data.</text>
</comment>
<name>A0A9N8JJJ9_9PEZI</name>
<feature type="domain" description="D-isomer specific 2-hydroxyacid dehydrogenase NAD-binding" evidence="6">
    <location>
        <begin position="110"/>
        <end position="292"/>
    </location>
</feature>
<accession>A0A9N8JJJ9</accession>
<protein>
    <recommendedName>
        <fullName evidence="9">Glycerate dehydrogenase</fullName>
    </recommendedName>
</protein>
<evidence type="ECO:0000313" key="8">
    <source>
        <dbReference type="Proteomes" id="UP000716446"/>
    </source>
</evidence>
<dbReference type="GO" id="GO:0051287">
    <property type="term" value="F:NAD binding"/>
    <property type="evidence" value="ECO:0007669"/>
    <property type="project" value="InterPro"/>
</dbReference>
<comment type="similarity">
    <text evidence="1 4">Belongs to the D-isomer specific 2-hydroxyacid dehydrogenase family.</text>
</comment>
<dbReference type="AlphaFoldDB" id="A0A9N8JJJ9"/>
<organism evidence="7 8">
    <name type="scientific">Aureobasidium vineae</name>
    <dbReference type="NCBI Taxonomy" id="2773715"/>
    <lineage>
        <taxon>Eukaryota</taxon>
        <taxon>Fungi</taxon>
        <taxon>Dikarya</taxon>
        <taxon>Ascomycota</taxon>
        <taxon>Pezizomycotina</taxon>
        <taxon>Dothideomycetes</taxon>
        <taxon>Dothideomycetidae</taxon>
        <taxon>Dothideales</taxon>
        <taxon>Saccotheciaceae</taxon>
        <taxon>Aureobasidium</taxon>
    </lineage>
</organism>
<dbReference type="CDD" id="cd05198">
    <property type="entry name" value="formate_dh_like"/>
    <property type="match status" value="1"/>
</dbReference>
<dbReference type="SUPFAM" id="SSF51735">
    <property type="entry name" value="NAD(P)-binding Rossmann-fold domains"/>
    <property type="match status" value="1"/>
</dbReference>
<evidence type="ECO:0000256" key="4">
    <source>
        <dbReference type="RuleBase" id="RU003719"/>
    </source>
</evidence>
<dbReference type="Pfam" id="PF02826">
    <property type="entry name" value="2-Hacid_dh_C"/>
    <property type="match status" value="1"/>
</dbReference>
<dbReference type="Gene3D" id="3.40.50.720">
    <property type="entry name" value="NAD(P)-binding Rossmann-like Domain"/>
    <property type="match status" value="2"/>
</dbReference>
<keyword evidence="3" id="KW-0520">NAD</keyword>
<dbReference type="GO" id="GO:0016616">
    <property type="term" value="F:oxidoreductase activity, acting on the CH-OH group of donors, NAD or NADP as acceptor"/>
    <property type="evidence" value="ECO:0007669"/>
    <property type="project" value="InterPro"/>
</dbReference>
<dbReference type="PANTHER" id="PTHR43761">
    <property type="entry name" value="D-ISOMER SPECIFIC 2-HYDROXYACID DEHYDROGENASE FAMILY PROTEIN (AFU_ORTHOLOGUE AFUA_1G13630)"/>
    <property type="match status" value="1"/>
</dbReference>
<dbReference type="InterPro" id="IPR006140">
    <property type="entry name" value="D-isomer_DH_NAD-bd"/>
</dbReference>
<gene>
    <name evidence="7" type="ORF">AWRI4619_LOCUS4007</name>
</gene>
<dbReference type="InterPro" id="IPR050418">
    <property type="entry name" value="D-iso_2-hydroxyacid_DH_PdxB"/>
</dbReference>
<evidence type="ECO:0000256" key="1">
    <source>
        <dbReference type="ARBA" id="ARBA00005854"/>
    </source>
</evidence>
<reference evidence="7" key="1">
    <citation type="submission" date="2020-06" db="EMBL/GenBank/DDBJ databases">
        <authorList>
            <person name="Onetto C."/>
        </authorList>
    </citation>
    <scope>NUCLEOTIDE SEQUENCE</scope>
</reference>
<evidence type="ECO:0000313" key="7">
    <source>
        <dbReference type="EMBL" id="CAD0086211.1"/>
    </source>
</evidence>
<evidence type="ECO:0008006" key="9">
    <source>
        <dbReference type="Google" id="ProtNLM"/>
    </source>
</evidence>
<keyword evidence="8" id="KW-1185">Reference proteome</keyword>
<evidence type="ECO:0000256" key="2">
    <source>
        <dbReference type="ARBA" id="ARBA00023002"/>
    </source>
</evidence>
<evidence type="ECO:0000256" key="3">
    <source>
        <dbReference type="ARBA" id="ARBA00023027"/>
    </source>
</evidence>
<dbReference type="SUPFAM" id="SSF52283">
    <property type="entry name" value="Formate/glycerate dehydrogenase catalytic domain-like"/>
    <property type="match status" value="1"/>
</dbReference>
<evidence type="ECO:0000259" key="6">
    <source>
        <dbReference type="Pfam" id="PF02826"/>
    </source>
</evidence>
<evidence type="ECO:0000259" key="5">
    <source>
        <dbReference type="Pfam" id="PF00389"/>
    </source>
</evidence>
<dbReference type="InterPro" id="IPR036291">
    <property type="entry name" value="NAD(P)-bd_dom_sf"/>
</dbReference>
<sequence>MATSEEFKHHVVQLDGHIDLPPLRFPHTFEKHLHTSPSELPSRIASATIAIGTAVTITKANFLSATKLKLLACLGAGCDRFDLHAAKECGVTVTNTPAQNTSTVAEHALSLYFAVKRKIVELDRFTKEGERWKSQGMSSTEFKGVMPRICEEEIVGIIGYGALGKRVEKMCKALDMCVLIAERKGSSDIRASRIGFEDVLRGCTTLFVTCPLDPSTHNMISHHELSLLQPMSILVNVGRGGIVNEIALATVLKEGKLLGAGTDVFEHEPATKENCPLLAEDVPGLVATPHLAWFSDRTILGTKECVRDTIEAFVRGEPVNIVADGRKQVE</sequence>
<proteinExistence type="inferred from homology"/>
<dbReference type="Pfam" id="PF00389">
    <property type="entry name" value="2-Hacid_dh"/>
    <property type="match status" value="1"/>
</dbReference>